<accession>A0A285NS96</accession>
<protein>
    <submittedName>
        <fullName evidence="2">Uncharacterized protein</fullName>
    </submittedName>
</protein>
<evidence type="ECO:0000256" key="1">
    <source>
        <dbReference type="SAM" id="MobiDB-lite"/>
    </source>
</evidence>
<dbReference type="RefSeq" id="WP_259370013.1">
    <property type="nucleotide sequence ID" value="NZ_OBEJ01000002.1"/>
</dbReference>
<reference evidence="2 3" key="1">
    <citation type="submission" date="2017-09" db="EMBL/GenBank/DDBJ databases">
        <authorList>
            <person name="Ehlers B."/>
            <person name="Leendertz F.H."/>
        </authorList>
    </citation>
    <scope>NUCLEOTIDE SEQUENCE [LARGE SCALE GENOMIC DNA]</scope>
    <source>
        <strain evidence="2 3">DSM 27208</strain>
    </source>
</reference>
<evidence type="ECO:0000313" key="3">
    <source>
        <dbReference type="Proteomes" id="UP000219453"/>
    </source>
</evidence>
<dbReference type="AlphaFoldDB" id="A0A285NS96"/>
<name>A0A285NS96_NATPI</name>
<sequence>MSHYSCPLNDERERLLDQLEGATDANTRATTRSTPRSGTI</sequence>
<proteinExistence type="predicted"/>
<evidence type="ECO:0000313" key="2">
    <source>
        <dbReference type="EMBL" id="SNZ12392.1"/>
    </source>
</evidence>
<gene>
    <name evidence="2" type="ORF">SAMN06269185_1687</name>
</gene>
<keyword evidence="3" id="KW-1185">Reference proteome</keyword>
<feature type="region of interest" description="Disordered" evidence="1">
    <location>
        <begin position="17"/>
        <end position="40"/>
    </location>
</feature>
<feature type="compositionally biased region" description="Polar residues" evidence="1">
    <location>
        <begin position="24"/>
        <end position="40"/>
    </location>
</feature>
<dbReference type="EMBL" id="OBEJ01000002">
    <property type="protein sequence ID" value="SNZ12392.1"/>
    <property type="molecule type" value="Genomic_DNA"/>
</dbReference>
<dbReference type="Proteomes" id="UP000219453">
    <property type="component" value="Unassembled WGS sequence"/>
</dbReference>
<organism evidence="2 3">
    <name type="scientific">Natronoarchaeum philippinense</name>
    <dbReference type="NCBI Taxonomy" id="558529"/>
    <lineage>
        <taxon>Archaea</taxon>
        <taxon>Methanobacteriati</taxon>
        <taxon>Methanobacteriota</taxon>
        <taxon>Stenosarchaea group</taxon>
        <taxon>Halobacteria</taxon>
        <taxon>Halobacteriales</taxon>
        <taxon>Natronoarchaeaceae</taxon>
    </lineage>
</organism>